<dbReference type="InterPro" id="IPR011993">
    <property type="entry name" value="PH-like_dom_sf"/>
</dbReference>
<reference evidence="9" key="2">
    <citation type="journal article" date="2017" name="Nat. Plants">
        <title>The Aegilops tauschii genome reveals multiple impacts of transposons.</title>
        <authorList>
            <person name="Zhao G."/>
            <person name="Zou C."/>
            <person name="Li K."/>
            <person name="Wang K."/>
            <person name="Li T."/>
            <person name="Gao L."/>
            <person name="Zhang X."/>
            <person name="Wang H."/>
            <person name="Yang Z."/>
            <person name="Liu X."/>
            <person name="Jiang W."/>
            <person name="Mao L."/>
            <person name="Kong X."/>
            <person name="Jiao Y."/>
            <person name="Jia J."/>
        </authorList>
    </citation>
    <scope>NUCLEOTIDE SEQUENCE [LARGE SCALE GENOMIC DNA]</scope>
    <source>
        <strain evidence="9">cv. AL8/78</strain>
    </source>
</reference>
<dbReference type="SUPFAM" id="SSF49562">
    <property type="entry name" value="C2 domain (Calcium/lipid-binding domain, CaLB)"/>
    <property type="match status" value="1"/>
</dbReference>
<dbReference type="PRINTS" id="PR00360">
    <property type="entry name" value="C2DOMAIN"/>
</dbReference>
<organism evidence="8 9">
    <name type="scientific">Aegilops tauschii subsp. strangulata</name>
    <name type="common">Goatgrass</name>
    <dbReference type="NCBI Taxonomy" id="200361"/>
    <lineage>
        <taxon>Eukaryota</taxon>
        <taxon>Viridiplantae</taxon>
        <taxon>Streptophyta</taxon>
        <taxon>Embryophyta</taxon>
        <taxon>Tracheophyta</taxon>
        <taxon>Spermatophyta</taxon>
        <taxon>Magnoliopsida</taxon>
        <taxon>Liliopsida</taxon>
        <taxon>Poales</taxon>
        <taxon>Poaceae</taxon>
        <taxon>BOP clade</taxon>
        <taxon>Pooideae</taxon>
        <taxon>Triticodae</taxon>
        <taxon>Triticeae</taxon>
        <taxon>Triticinae</taxon>
        <taxon>Aegilops</taxon>
    </lineage>
</organism>
<comment type="subcellular location">
    <subcellularLocation>
        <location evidence="1">Membrane</location>
        <topology evidence="1">Single-pass membrane protein</topology>
    </subcellularLocation>
</comment>
<keyword evidence="4" id="KW-0472">Membrane</keyword>
<dbReference type="PROSITE" id="PS50004">
    <property type="entry name" value="C2"/>
    <property type="match status" value="1"/>
</dbReference>
<dbReference type="SMART" id="SM00568">
    <property type="entry name" value="GRAM"/>
    <property type="match status" value="1"/>
</dbReference>
<proteinExistence type="predicted"/>
<dbReference type="Gene3D" id="2.30.29.30">
    <property type="entry name" value="Pleckstrin-homology domain (PH domain)/Phosphotyrosine-binding domain (PTB)"/>
    <property type="match status" value="1"/>
</dbReference>
<dbReference type="Pfam" id="PF02893">
    <property type="entry name" value="GRAM"/>
    <property type="match status" value="1"/>
</dbReference>
<dbReference type="OMA" id="WSQFFLP"/>
<evidence type="ECO:0000256" key="4">
    <source>
        <dbReference type="ARBA" id="ARBA00023136"/>
    </source>
</evidence>
<reference evidence="8" key="3">
    <citation type="journal article" date="2017" name="Nature">
        <title>Genome sequence of the progenitor of the wheat D genome Aegilops tauschii.</title>
        <authorList>
            <person name="Luo M.C."/>
            <person name="Gu Y.Q."/>
            <person name="Puiu D."/>
            <person name="Wang H."/>
            <person name="Twardziok S.O."/>
            <person name="Deal K.R."/>
            <person name="Huo N."/>
            <person name="Zhu T."/>
            <person name="Wang L."/>
            <person name="Wang Y."/>
            <person name="McGuire P.E."/>
            <person name="Liu S."/>
            <person name="Long H."/>
            <person name="Ramasamy R.K."/>
            <person name="Rodriguez J.C."/>
            <person name="Van S.L."/>
            <person name="Yuan L."/>
            <person name="Wang Z."/>
            <person name="Xia Z."/>
            <person name="Xiao L."/>
            <person name="Anderson O.D."/>
            <person name="Ouyang S."/>
            <person name="Liang Y."/>
            <person name="Zimin A.V."/>
            <person name="Pertea G."/>
            <person name="Qi P."/>
            <person name="Bennetzen J.L."/>
            <person name="Dai X."/>
            <person name="Dawson M.W."/>
            <person name="Muller H.G."/>
            <person name="Kugler K."/>
            <person name="Rivarola-Duarte L."/>
            <person name="Spannagl M."/>
            <person name="Mayer K.F.X."/>
            <person name="Lu F.H."/>
            <person name="Bevan M.W."/>
            <person name="Leroy P."/>
            <person name="Li P."/>
            <person name="You F.M."/>
            <person name="Sun Q."/>
            <person name="Liu Z."/>
            <person name="Lyons E."/>
            <person name="Wicker T."/>
            <person name="Salzberg S.L."/>
            <person name="Devos K.M."/>
            <person name="Dvorak J."/>
        </authorList>
    </citation>
    <scope>NUCLEOTIDE SEQUENCE [LARGE SCALE GENOMIC DNA]</scope>
    <source>
        <strain evidence="8">cv. AL8/78</strain>
    </source>
</reference>
<reference evidence="8" key="5">
    <citation type="journal article" date="2021" name="G3 (Bethesda)">
        <title>Aegilops tauschii genome assembly Aet v5.0 features greater sequence contiguity and improved annotation.</title>
        <authorList>
            <person name="Wang L."/>
            <person name="Zhu T."/>
            <person name="Rodriguez J.C."/>
            <person name="Deal K.R."/>
            <person name="Dubcovsky J."/>
            <person name="McGuire P.E."/>
            <person name="Lux T."/>
            <person name="Spannagl M."/>
            <person name="Mayer K.F.X."/>
            <person name="Baldrich P."/>
            <person name="Meyers B.C."/>
            <person name="Huo N."/>
            <person name="Gu Y.Q."/>
            <person name="Zhou H."/>
            <person name="Devos K.M."/>
            <person name="Bennetzen J.L."/>
            <person name="Unver T."/>
            <person name="Budak H."/>
            <person name="Gulick P.J."/>
            <person name="Galiba G."/>
            <person name="Kalapos B."/>
            <person name="Nelson D.R."/>
            <person name="Li P."/>
            <person name="You F.M."/>
            <person name="Luo M.C."/>
            <person name="Dvorak J."/>
        </authorList>
    </citation>
    <scope>NUCLEOTIDE SEQUENCE [LARGE SCALE GENOMIC DNA]</scope>
    <source>
        <strain evidence="8">cv. AL8/78</strain>
    </source>
</reference>
<feature type="domain" description="VASt" evidence="7">
    <location>
        <begin position="451"/>
        <end position="656"/>
    </location>
</feature>
<dbReference type="Gene3D" id="2.60.40.150">
    <property type="entry name" value="C2 domain"/>
    <property type="match status" value="1"/>
</dbReference>
<dbReference type="Pfam" id="PF00168">
    <property type="entry name" value="C2"/>
    <property type="match status" value="1"/>
</dbReference>
<evidence type="ECO:0000256" key="5">
    <source>
        <dbReference type="SAM" id="MobiDB-lite"/>
    </source>
</evidence>
<dbReference type="PANTHER" id="PTHR47038">
    <property type="entry name" value="BAG-ASSOCIATED GRAM PROTEIN 1"/>
    <property type="match status" value="1"/>
</dbReference>
<dbReference type="Pfam" id="PF16016">
    <property type="entry name" value="VASt"/>
    <property type="match status" value="1"/>
</dbReference>
<dbReference type="OrthoDB" id="67700at2759"/>
<feature type="domain" description="C2" evidence="6">
    <location>
        <begin position="114"/>
        <end position="229"/>
    </location>
</feature>
<dbReference type="InterPro" id="IPR044655">
    <property type="entry name" value="BAGP1-like"/>
</dbReference>
<dbReference type="PANTHER" id="PTHR47038:SF2">
    <property type="entry name" value="BAG-ASSOCIATED GRAM PROTEIN 1"/>
    <property type="match status" value="1"/>
</dbReference>
<dbReference type="InterPro" id="IPR035892">
    <property type="entry name" value="C2_domain_sf"/>
</dbReference>
<dbReference type="InterPro" id="IPR031968">
    <property type="entry name" value="VASt"/>
</dbReference>
<feature type="region of interest" description="Disordered" evidence="5">
    <location>
        <begin position="80"/>
        <end position="105"/>
    </location>
</feature>
<evidence type="ECO:0000256" key="1">
    <source>
        <dbReference type="ARBA" id="ARBA00004167"/>
    </source>
</evidence>
<evidence type="ECO:0000259" key="7">
    <source>
        <dbReference type="PROSITE" id="PS51778"/>
    </source>
</evidence>
<evidence type="ECO:0000313" key="8">
    <source>
        <dbReference type="EnsemblPlants" id="AET6Gv20574300.1"/>
    </source>
</evidence>
<dbReference type="STRING" id="200361.A0A453P1X5"/>
<dbReference type="AlphaFoldDB" id="A0A453P1X5"/>
<keyword evidence="9" id="KW-1185">Reference proteome</keyword>
<evidence type="ECO:0000256" key="3">
    <source>
        <dbReference type="ARBA" id="ARBA00022989"/>
    </source>
</evidence>
<evidence type="ECO:0000313" key="9">
    <source>
        <dbReference type="Proteomes" id="UP000015105"/>
    </source>
</evidence>
<dbReference type="Proteomes" id="UP000015105">
    <property type="component" value="Chromosome 6D"/>
</dbReference>
<dbReference type="Gramene" id="AET6Gv20574300.1">
    <property type="protein sequence ID" value="AET6Gv20574300.1"/>
    <property type="gene ID" value="AET6Gv20574300"/>
</dbReference>
<reference evidence="8" key="4">
    <citation type="submission" date="2019-03" db="UniProtKB">
        <authorList>
            <consortium name="EnsemblPlants"/>
        </authorList>
    </citation>
    <scope>IDENTIFICATION</scope>
</reference>
<dbReference type="RefSeq" id="XP_045085861.1">
    <property type="nucleotide sequence ID" value="XM_045229926.2"/>
</dbReference>
<evidence type="ECO:0000256" key="2">
    <source>
        <dbReference type="ARBA" id="ARBA00022692"/>
    </source>
</evidence>
<keyword evidence="2" id="KW-0812">Transmembrane</keyword>
<dbReference type="InterPro" id="IPR000008">
    <property type="entry name" value="C2_dom"/>
</dbReference>
<dbReference type="GeneID" id="109758563"/>
<protein>
    <recommendedName>
        <fullName evidence="10">C2 domain-containing protein</fullName>
    </recommendedName>
</protein>
<evidence type="ECO:0008006" key="10">
    <source>
        <dbReference type="Google" id="ProtNLM"/>
    </source>
</evidence>
<sequence>MHLGAKPTATVGCTLYAPLTDLCFPHSKETVSMAMGAHCSWLLRSLLPSLWEAEVAISAVALLAAAVALLLILEETASATSPPFSTTKSYDRDRRCRTRGSAKGSRAFAEPGCAGDEITLVADSSGSRSSTAYVIKLELVSAKYLIGANLNGTSEPYAVISLGRQKRFSPMVPSQRNPVWGEAFSFLARELPAEVIITVYDWDNVCKRKVIGSVTVAILAEDETGAVWYDLDSRSGQICLRISSKKVSSTSDSFFKQYTGAKSQRKIILARQRLAMTEDSSPLHATIEFPHDEIVHHSYSCALERSFLRYGRMCISSWHLCFQSHVFSKQLNVIIPLQDIYEIRRSQHSLINPAITIFLHTGAGGHGVSPLCCQNGSVRYKFTSFWNRNRTFRALETALQSYRATLEAEKQVSSHLLLKGESMNVISSRTDNIKTEDRRIGLTITFQPFINEHVLVDITSNTFPGTPENFFTVILGDDAMFFQQYRNTRKDTDLKVYFVNCAIGISFSWSQFFLPSWLLLALDDVTVKCSKFLQLSKWHVSDEYGGNVREVTFRSLCHSPLCPPDTAVTELQHASFSNDKRNLIYETKQQAHDVPFGSYFEIHCRWSLRTTSSSTCQVDVKIGVNMKKWCILQSKIKSGATEEYRREVCKILEAASDYTVKAESNGPNREDIVVTSSA</sequence>
<dbReference type="PROSITE" id="PS51778">
    <property type="entry name" value="VAST"/>
    <property type="match status" value="1"/>
</dbReference>
<dbReference type="GO" id="GO:0016020">
    <property type="term" value="C:membrane"/>
    <property type="evidence" value="ECO:0007669"/>
    <property type="project" value="UniProtKB-SubCell"/>
</dbReference>
<evidence type="ECO:0000259" key="6">
    <source>
        <dbReference type="PROSITE" id="PS50004"/>
    </source>
</evidence>
<accession>A0A453P1X5</accession>
<dbReference type="CDD" id="cd00030">
    <property type="entry name" value="C2"/>
    <property type="match status" value="1"/>
</dbReference>
<name>A0A453P1X5_AEGTS</name>
<keyword evidence="3" id="KW-1133">Transmembrane helix</keyword>
<dbReference type="InterPro" id="IPR004182">
    <property type="entry name" value="GRAM"/>
</dbReference>
<dbReference type="SMART" id="SM00239">
    <property type="entry name" value="C2"/>
    <property type="match status" value="1"/>
</dbReference>
<reference evidence="9" key="1">
    <citation type="journal article" date="2014" name="Science">
        <title>Ancient hybridizations among the ancestral genomes of bread wheat.</title>
        <authorList>
            <consortium name="International Wheat Genome Sequencing Consortium,"/>
            <person name="Marcussen T."/>
            <person name="Sandve S.R."/>
            <person name="Heier L."/>
            <person name="Spannagl M."/>
            <person name="Pfeifer M."/>
            <person name="Jakobsen K.S."/>
            <person name="Wulff B.B."/>
            <person name="Steuernagel B."/>
            <person name="Mayer K.F."/>
            <person name="Olsen O.A."/>
        </authorList>
    </citation>
    <scope>NUCLEOTIDE SEQUENCE [LARGE SCALE GENOMIC DNA]</scope>
    <source>
        <strain evidence="9">cv. AL8/78</strain>
    </source>
</reference>
<dbReference type="EnsemblPlants" id="AET6Gv20574300.1">
    <property type="protein sequence ID" value="AET6Gv20574300.1"/>
    <property type="gene ID" value="AET6Gv20574300"/>
</dbReference>